<dbReference type="EMBL" id="JARQWQ010000057">
    <property type="protein sequence ID" value="KAK2556231.1"/>
    <property type="molecule type" value="Genomic_DNA"/>
</dbReference>
<keyword evidence="2" id="KW-1185">Reference proteome</keyword>
<comment type="caution">
    <text evidence="1">The sequence shown here is derived from an EMBL/GenBank/DDBJ whole genome shotgun (WGS) entry which is preliminary data.</text>
</comment>
<accession>A0AAD9V026</accession>
<dbReference type="Proteomes" id="UP001249851">
    <property type="component" value="Unassembled WGS sequence"/>
</dbReference>
<evidence type="ECO:0000313" key="1">
    <source>
        <dbReference type="EMBL" id="KAK2556231.1"/>
    </source>
</evidence>
<reference evidence="1" key="2">
    <citation type="journal article" date="2023" name="Science">
        <title>Genomic signatures of disease resistance in endangered staghorn corals.</title>
        <authorList>
            <person name="Vollmer S.V."/>
            <person name="Selwyn J.D."/>
            <person name="Despard B.A."/>
            <person name="Roesel C.L."/>
        </authorList>
    </citation>
    <scope>NUCLEOTIDE SEQUENCE</scope>
    <source>
        <strain evidence="1">K2</strain>
    </source>
</reference>
<protein>
    <submittedName>
        <fullName evidence="1">Uncharacterized protein</fullName>
    </submittedName>
</protein>
<proteinExistence type="predicted"/>
<gene>
    <name evidence="1" type="ORF">P5673_021851</name>
</gene>
<name>A0AAD9V026_ACRCE</name>
<dbReference type="AlphaFoldDB" id="A0AAD9V026"/>
<evidence type="ECO:0000313" key="2">
    <source>
        <dbReference type="Proteomes" id="UP001249851"/>
    </source>
</evidence>
<organism evidence="1 2">
    <name type="scientific">Acropora cervicornis</name>
    <name type="common">Staghorn coral</name>
    <dbReference type="NCBI Taxonomy" id="6130"/>
    <lineage>
        <taxon>Eukaryota</taxon>
        <taxon>Metazoa</taxon>
        <taxon>Cnidaria</taxon>
        <taxon>Anthozoa</taxon>
        <taxon>Hexacorallia</taxon>
        <taxon>Scleractinia</taxon>
        <taxon>Astrocoeniina</taxon>
        <taxon>Acroporidae</taxon>
        <taxon>Acropora</taxon>
    </lineage>
</organism>
<sequence length="129" mass="14336">MEATTQGSSSCYGRKKTCKQVGMLALGHWNNANPKFNAPKKKIELTKFAEEIEQACAAPALGFNKDGIAKHIQDFFNVQRRYKRRKLGENGSQSSASSLSEENVVDMSVNDPDLPKFESILLGLFQSCY</sequence>
<reference evidence="1" key="1">
    <citation type="journal article" date="2023" name="G3 (Bethesda)">
        <title>Whole genome assembly and annotation of the endangered Caribbean coral Acropora cervicornis.</title>
        <authorList>
            <person name="Selwyn J.D."/>
            <person name="Vollmer S.V."/>
        </authorList>
    </citation>
    <scope>NUCLEOTIDE SEQUENCE</scope>
    <source>
        <strain evidence="1">K2</strain>
    </source>
</reference>